<evidence type="ECO:0000256" key="5">
    <source>
        <dbReference type="ARBA" id="ARBA00022898"/>
    </source>
</evidence>
<accession>A0AAD7LI11</accession>
<keyword evidence="4" id="KW-0808">Transferase</keyword>
<dbReference type="Gene3D" id="3.20.10.10">
    <property type="entry name" value="D-amino Acid Aminotransferase, subunit A, domain 2"/>
    <property type="match status" value="1"/>
</dbReference>
<evidence type="ECO:0000313" key="8">
    <source>
        <dbReference type="Proteomes" id="UP001163823"/>
    </source>
</evidence>
<feature type="modified residue" description="N6-(pyridoxal phosphate)lysine" evidence="6">
    <location>
        <position position="251"/>
    </location>
</feature>
<dbReference type="CDD" id="cd01557">
    <property type="entry name" value="BCAT_beta_family"/>
    <property type="match status" value="1"/>
</dbReference>
<dbReference type="InterPro" id="IPR043131">
    <property type="entry name" value="BCAT-like_N"/>
</dbReference>
<reference evidence="7" key="1">
    <citation type="journal article" date="2023" name="Science">
        <title>Elucidation of the pathway for biosynthesis of saponin adjuvants from the soapbark tree.</title>
        <authorList>
            <person name="Reed J."/>
            <person name="Orme A."/>
            <person name="El-Demerdash A."/>
            <person name="Owen C."/>
            <person name="Martin L.B.B."/>
            <person name="Misra R.C."/>
            <person name="Kikuchi S."/>
            <person name="Rejzek M."/>
            <person name="Martin A.C."/>
            <person name="Harkess A."/>
            <person name="Leebens-Mack J."/>
            <person name="Louveau T."/>
            <person name="Stephenson M.J."/>
            <person name="Osbourn A."/>
        </authorList>
    </citation>
    <scope>NUCLEOTIDE SEQUENCE</scope>
    <source>
        <strain evidence="7">S10</strain>
    </source>
</reference>
<dbReference type="Proteomes" id="UP001163823">
    <property type="component" value="Chromosome 8"/>
</dbReference>
<dbReference type="EMBL" id="JARAOO010000008">
    <property type="protein sequence ID" value="KAJ7958313.1"/>
    <property type="molecule type" value="Genomic_DNA"/>
</dbReference>
<sequence>MMNGVVFPRTFPNHLLYPTTKAFPQHSYSCIQPQDHHRFASVSVSHGIMTSMTKLKVTSSDSEGSTSDSIDTDWGSLGFNPVETDYMYVMKSSEGGKFSGGDLQRFGAIKLNPSSCILNYGQGIIEGLKAYRKEDSSIVIFRPGENGLRMKVGADRMCMPAPSVEQFVEAVNVTVLANRRWVIPADKGFLYIRPLLMGTGSVLSLMPAPEYTFLVYVTPVQNYFKGGLESINLVVENEIHHATPGGVGFVKAIGNYAPILKAQSEAKAKGFSDVLYLDAVNKRYLEEASTANIFVVKDRVIYIPELRGTILPGITRKSIIELALSLGFQVEERLVITCHNKRVSYRNNGLGSVTQQLYSALVGIQMGLAEDKMGWCVTLK</sequence>
<dbReference type="Pfam" id="PF01063">
    <property type="entry name" value="Aminotran_4"/>
    <property type="match status" value="1"/>
</dbReference>
<keyword evidence="5" id="KW-0663">Pyridoxal phosphate</keyword>
<dbReference type="PIRSF" id="PIRSF006468">
    <property type="entry name" value="BCAT1"/>
    <property type="match status" value="1"/>
</dbReference>
<dbReference type="GO" id="GO:0009081">
    <property type="term" value="P:branched-chain amino acid metabolic process"/>
    <property type="evidence" value="ECO:0007669"/>
    <property type="project" value="InterPro"/>
</dbReference>
<dbReference type="PANTHER" id="PTHR42825:SF10">
    <property type="entry name" value="BRANCHED-CHAIN-AMINO-ACID AMINOTRANSFERASE"/>
    <property type="match status" value="1"/>
</dbReference>
<dbReference type="InterPro" id="IPR036038">
    <property type="entry name" value="Aminotransferase-like"/>
</dbReference>
<dbReference type="Gene3D" id="3.30.470.10">
    <property type="match status" value="1"/>
</dbReference>
<gene>
    <name evidence="7" type="ORF">O6P43_019060</name>
</gene>
<dbReference type="KEGG" id="qsa:O6P43_019060"/>
<keyword evidence="8" id="KW-1185">Reference proteome</keyword>
<dbReference type="GO" id="GO:0004084">
    <property type="term" value="F:branched-chain-amino-acid transaminase activity"/>
    <property type="evidence" value="ECO:0007669"/>
    <property type="project" value="InterPro"/>
</dbReference>
<protein>
    <submittedName>
        <fullName evidence="7">Branched-chain-amino-acid aminotransferase</fullName>
    </submittedName>
</protein>
<dbReference type="SUPFAM" id="SSF56752">
    <property type="entry name" value="D-aminoacid aminotransferase-like PLP-dependent enzymes"/>
    <property type="match status" value="1"/>
</dbReference>
<evidence type="ECO:0000256" key="1">
    <source>
        <dbReference type="ARBA" id="ARBA00001933"/>
    </source>
</evidence>
<organism evidence="7 8">
    <name type="scientific">Quillaja saponaria</name>
    <name type="common">Soap bark tree</name>
    <dbReference type="NCBI Taxonomy" id="32244"/>
    <lineage>
        <taxon>Eukaryota</taxon>
        <taxon>Viridiplantae</taxon>
        <taxon>Streptophyta</taxon>
        <taxon>Embryophyta</taxon>
        <taxon>Tracheophyta</taxon>
        <taxon>Spermatophyta</taxon>
        <taxon>Magnoliopsida</taxon>
        <taxon>eudicotyledons</taxon>
        <taxon>Gunneridae</taxon>
        <taxon>Pentapetalae</taxon>
        <taxon>rosids</taxon>
        <taxon>fabids</taxon>
        <taxon>Fabales</taxon>
        <taxon>Quillajaceae</taxon>
        <taxon>Quillaja</taxon>
    </lineage>
</organism>
<proteinExistence type="inferred from homology"/>
<dbReference type="GO" id="GO:0009507">
    <property type="term" value="C:chloroplast"/>
    <property type="evidence" value="ECO:0007669"/>
    <property type="project" value="TreeGrafter"/>
</dbReference>
<dbReference type="InterPro" id="IPR001544">
    <property type="entry name" value="Aminotrans_IV"/>
</dbReference>
<dbReference type="PANTHER" id="PTHR42825">
    <property type="entry name" value="AMINO ACID AMINOTRANSFERASE"/>
    <property type="match status" value="1"/>
</dbReference>
<dbReference type="InterPro" id="IPR043132">
    <property type="entry name" value="BCAT-like_C"/>
</dbReference>
<comment type="cofactor">
    <cofactor evidence="1">
        <name>pyridoxal 5'-phosphate</name>
        <dbReference type="ChEBI" id="CHEBI:597326"/>
    </cofactor>
</comment>
<dbReference type="AlphaFoldDB" id="A0AAD7LI11"/>
<dbReference type="InterPro" id="IPR033939">
    <property type="entry name" value="BCAT_family"/>
</dbReference>
<evidence type="ECO:0000256" key="2">
    <source>
        <dbReference type="ARBA" id="ARBA00009320"/>
    </source>
</evidence>
<evidence type="ECO:0000256" key="4">
    <source>
        <dbReference type="ARBA" id="ARBA00022679"/>
    </source>
</evidence>
<name>A0AAD7LI11_QUISA</name>
<comment type="similarity">
    <text evidence="2">Belongs to the class-IV pyridoxal-phosphate-dependent aminotransferase family.</text>
</comment>
<dbReference type="InterPro" id="IPR005786">
    <property type="entry name" value="B_amino_transII"/>
</dbReference>
<evidence type="ECO:0000313" key="7">
    <source>
        <dbReference type="EMBL" id="KAJ7958313.1"/>
    </source>
</evidence>
<evidence type="ECO:0000256" key="3">
    <source>
        <dbReference type="ARBA" id="ARBA00022576"/>
    </source>
</evidence>
<keyword evidence="3 7" id="KW-0032">Aminotransferase</keyword>
<evidence type="ECO:0000256" key="6">
    <source>
        <dbReference type="PIRSR" id="PIRSR006468-1"/>
    </source>
</evidence>
<comment type="caution">
    <text evidence="7">The sequence shown here is derived from an EMBL/GenBank/DDBJ whole genome shotgun (WGS) entry which is preliminary data.</text>
</comment>